<dbReference type="Proteomes" id="UP000600918">
    <property type="component" value="Unassembled WGS sequence"/>
</dbReference>
<proteinExistence type="predicted"/>
<protein>
    <submittedName>
        <fullName evidence="2">Uncharacterized protein</fullName>
    </submittedName>
</protein>
<name>A0A834PCB6_VESPE</name>
<reference evidence="2" key="1">
    <citation type="journal article" date="2020" name="G3 (Bethesda)">
        <title>High-Quality Assemblies for Three Invasive Social Wasps from the &lt;i&gt;Vespula&lt;/i&gt; Genus.</title>
        <authorList>
            <person name="Harrop T.W.R."/>
            <person name="Guhlin J."/>
            <person name="McLaughlin G.M."/>
            <person name="Permina E."/>
            <person name="Stockwell P."/>
            <person name="Gilligan J."/>
            <person name="Le Lec M.F."/>
            <person name="Gruber M.A.M."/>
            <person name="Quinn O."/>
            <person name="Lovegrove M."/>
            <person name="Duncan E.J."/>
            <person name="Remnant E.J."/>
            <person name="Van Eeckhoven J."/>
            <person name="Graham B."/>
            <person name="Knapp R.A."/>
            <person name="Langford K.W."/>
            <person name="Kronenberg Z."/>
            <person name="Press M.O."/>
            <person name="Eacker S.M."/>
            <person name="Wilson-Rankin E.E."/>
            <person name="Purcell J."/>
            <person name="Lester P.J."/>
            <person name="Dearden P.K."/>
        </authorList>
    </citation>
    <scope>NUCLEOTIDE SEQUENCE</scope>
    <source>
        <strain evidence="2">Volc-1</strain>
    </source>
</reference>
<sequence length="106" mass="12058">MERGIEERGSSRNVCIFALRRAMAIGIALVHPFRTSYADESRIERVPEKRTTGERSLGKTSSRSANESPLSMTLPLIMWKPSANEWVVSGQRLELVNNYQPRVPVW</sequence>
<dbReference type="EMBL" id="JACSDY010000002">
    <property type="protein sequence ID" value="KAF7435497.1"/>
    <property type="molecule type" value="Genomic_DNA"/>
</dbReference>
<evidence type="ECO:0000256" key="1">
    <source>
        <dbReference type="SAM" id="MobiDB-lite"/>
    </source>
</evidence>
<gene>
    <name evidence="2" type="ORF">H0235_003688</name>
</gene>
<feature type="region of interest" description="Disordered" evidence="1">
    <location>
        <begin position="41"/>
        <end position="68"/>
    </location>
</feature>
<keyword evidence="3" id="KW-1185">Reference proteome</keyword>
<dbReference type="AlphaFoldDB" id="A0A834PCB6"/>
<organism evidence="2 3">
    <name type="scientific">Vespula pensylvanica</name>
    <name type="common">Western yellow jacket</name>
    <name type="synonym">Wasp</name>
    <dbReference type="NCBI Taxonomy" id="30213"/>
    <lineage>
        <taxon>Eukaryota</taxon>
        <taxon>Metazoa</taxon>
        <taxon>Ecdysozoa</taxon>
        <taxon>Arthropoda</taxon>
        <taxon>Hexapoda</taxon>
        <taxon>Insecta</taxon>
        <taxon>Pterygota</taxon>
        <taxon>Neoptera</taxon>
        <taxon>Endopterygota</taxon>
        <taxon>Hymenoptera</taxon>
        <taxon>Apocrita</taxon>
        <taxon>Aculeata</taxon>
        <taxon>Vespoidea</taxon>
        <taxon>Vespidae</taxon>
        <taxon>Vespinae</taxon>
        <taxon>Vespula</taxon>
    </lineage>
</organism>
<evidence type="ECO:0000313" key="3">
    <source>
        <dbReference type="Proteomes" id="UP000600918"/>
    </source>
</evidence>
<feature type="compositionally biased region" description="Basic and acidic residues" evidence="1">
    <location>
        <begin position="41"/>
        <end position="57"/>
    </location>
</feature>
<accession>A0A834PCB6</accession>
<evidence type="ECO:0000313" key="2">
    <source>
        <dbReference type="EMBL" id="KAF7435497.1"/>
    </source>
</evidence>
<feature type="compositionally biased region" description="Polar residues" evidence="1">
    <location>
        <begin position="58"/>
        <end position="68"/>
    </location>
</feature>
<comment type="caution">
    <text evidence="2">The sequence shown here is derived from an EMBL/GenBank/DDBJ whole genome shotgun (WGS) entry which is preliminary data.</text>
</comment>